<dbReference type="PROSITE" id="PS51123">
    <property type="entry name" value="OMPA_2"/>
    <property type="match status" value="1"/>
</dbReference>
<keyword evidence="11" id="KW-1185">Reference proteome</keyword>
<protein>
    <submittedName>
        <fullName evidence="10">Flagellar motor protein MotB</fullName>
    </submittedName>
</protein>
<evidence type="ECO:0000256" key="8">
    <source>
        <dbReference type="SAM" id="Phobius"/>
    </source>
</evidence>
<dbReference type="HOGENOM" id="CLU_016890_0_3_7"/>
<keyword evidence="6 7" id="KW-0472">Membrane</keyword>
<evidence type="ECO:0000313" key="11">
    <source>
        <dbReference type="Proteomes" id="UP000035036"/>
    </source>
</evidence>
<proteinExistence type="inferred from homology"/>
<dbReference type="Gene3D" id="3.30.1330.60">
    <property type="entry name" value="OmpA-like domain"/>
    <property type="match status" value="1"/>
</dbReference>
<keyword evidence="4 8" id="KW-0812">Transmembrane</keyword>
<keyword evidence="10" id="KW-0282">Flagellum</keyword>
<dbReference type="InterPro" id="IPR006665">
    <property type="entry name" value="OmpA-like"/>
</dbReference>
<dbReference type="PANTHER" id="PTHR30329:SF21">
    <property type="entry name" value="LIPOPROTEIN YIAD-RELATED"/>
    <property type="match status" value="1"/>
</dbReference>
<gene>
    <name evidence="10" type="ORF">GSUB_14965</name>
</gene>
<dbReference type="Pfam" id="PF13677">
    <property type="entry name" value="MotB_plug"/>
    <property type="match status" value="1"/>
</dbReference>
<dbReference type="InterPro" id="IPR050330">
    <property type="entry name" value="Bact_OuterMem_StrucFunc"/>
</dbReference>
<keyword evidence="5 8" id="KW-1133">Transmembrane helix</keyword>
<comment type="subcellular location">
    <subcellularLocation>
        <location evidence="1">Cell membrane</location>
        <topology evidence="1">Single-pass membrane protein</topology>
    </subcellularLocation>
</comment>
<dbReference type="InterPro" id="IPR036737">
    <property type="entry name" value="OmpA-like_sf"/>
</dbReference>
<dbReference type="PANTHER" id="PTHR30329">
    <property type="entry name" value="STATOR ELEMENT OF FLAGELLAR MOTOR COMPLEX"/>
    <property type="match status" value="1"/>
</dbReference>
<evidence type="ECO:0000256" key="7">
    <source>
        <dbReference type="PROSITE-ProRule" id="PRU00473"/>
    </source>
</evidence>
<dbReference type="Pfam" id="PF00691">
    <property type="entry name" value="OmpA"/>
    <property type="match status" value="1"/>
</dbReference>
<feature type="domain" description="OmpA-like" evidence="9">
    <location>
        <begin position="116"/>
        <end position="236"/>
    </location>
</feature>
<evidence type="ECO:0000256" key="2">
    <source>
        <dbReference type="ARBA" id="ARBA00008914"/>
    </source>
</evidence>
<keyword evidence="10" id="KW-0969">Cilium</keyword>
<dbReference type="CDD" id="cd07185">
    <property type="entry name" value="OmpA_C-like"/>
    <property type="match status" value="1"/>
</dbReference>
<evidence type="ECO:0000256" key="6">
    <source>
        <dbReference type="ARBA" id="ARBA00023136"/>
    </source>
</evidence>
<evidence type="ECO:0000256" key="1">
    <source>
        <dbReference type="ARBA" id="ARBA00004162"/>
    </source>
</evidence>
<evidence type="ECO:0000256" key="3">
    <source>
        <dbReference type="ARBA" id="ARBA00022475"/>
    </source>
</evidence>
<dbReference type="Proteomes" id="UP000035036">
    <property type="component" value="Chromosome"/>
</dbReference>
<sequence length="254" mass="28576">MSEENNGGPKKKKKKAAAGAPLWMVTYSDMVTLLLTFFVLLLSMAQLDKMKFKEVMGSLKGAFGVLSSQTETSVDQPRVVEFLPIMDDYTSRVYKRLIVQLQRLKLDRDITLVKDRGAVVLRVNDAVLFAPGSTTVRTEAYPVLRKVAAMVEPLPFNLRIEGHTDDTPVRSEGMSNWDLSVMRAVSVLKFFIQEELVDIERLSAVGYGAQRPLGPNDTDEGRSLNRRVEFVLESTSSTREELPYLIDAREQLPF</sequence>
<reference evidence="10 11" key="1">
    <citation type="journal article" date="2015" name="Genome Announc.">
        <title>Genomes of Geoalkalibacter ferrihydriticus Z-0531T and Geoalkalibacter subterraneus Red1T, Two Haloalkaliphilic Metal-Reducing Deltaproteobacteria.</title>
        <authorList>
            <person name="Badalamenti J.P."/>
            <person name="Krajmalnik-Brown R."/>
            <person name="Torres C.I."/>
            <person name="Bond D.R."/>
        </authorList>
    </citation>
    <scope>NUCLEOTIDE SEQUENCE [LARGE SCALE GENOMIC DNA]</scope>
    <source>
        <strain evidence="10 11">Red1</strain>
    </source>
</reference>
<name>A0A0B5FSG5_9BACT</name>
<dbReference type="GO" id="GO:0005886">
    <property type="term" value="C:plasma membrane"/>
    <property type="evidence" value="ECO:0007669"/>
    <property type="project" value="UniProtKB-SubCell"/>
</dbReference>
<dbReference type="RefSeq" id="WP_040201519.1">
    <property type="nucleotide sequence ID" value="NZ_CP010311.1"/>
</dbReference>
<feature type="transmembrane region" description="Helical" evidence="8">
    <location>
        <begin position="20"/>
        <end position="43"/>
    </location>
</feature>
<evidence type="ECO:0000313" key="10">
    <source>
        <dbReference type="EMBL" id="AJF07589.1"/>
    </source>
</evidence>
<evidence type="ECO:0000256" key="4">
    <source>
        <dbReference type="ARBA" id="ARBA00022692"/>
    </source>
</evidence>
<dbReference type="EMBL" id="CP010311">
    <property type="protein sequence ID" value="AJF07589.1"/>
    <property type="molecule type" value="Genomic_DNA"/>
</dbReference>
<dbReference type="AlphaFoldDB" id="A0A0B5FSG5"/>
<dbReference type="InterPro" id="IPR025713">
    <property type="entry name" value="MotB-like_N_dom"/>
</dbReference>
<dbReference type="SUPFAM" id="SSF103088">
    <property type="entry name" value="OmpA-like"/>
    <property type="match status" value="1"/>
</dbReference>
<accession>A0A0B5FSG5</accession>
<organism evidence="10 11">
    <name type="scientific">Geoalkalibacter subterraneus</name>
    <dbReference type="NCBI Taxonomy" id="483547"/>
    <lineage>
        <taxon>Bacteria</taxon>
        <taxon>Pseudomonadati</taxon>
        <taxon>Thermodesulfobacteriota</taxon>
        <taxon>Desulfuromonadia</taxon>
        <taxon>Desulfuromonadales</taxon>
        <taxon>Geoalkalibacteraceae</taxon>
        <taxon>Geoalkalibacter</taxon>
    </lineage>
</organism>
<comment type="similarity">
    <text evidence="2">Belongs to the MotB family.</text>
</comment>
<evidence type="ECO:0000256" key="5">
    <source>
        <dbReference type="ARBA" id="ARBA00022989"/>
    </source>
</evidence>
<evidence type="ECO:0000259" key="9">
    <source>
        <dbReference type="PROSITE" id="PS51123"/>
    </source>
</evidence>
<dbReference type="KEGG" id="gsb:GSUB_14965"/>
<keyword evidence="10" id="KW-0966">Cell projection</keyword>
<dbReference type="STRING" id="483547.GSUB_14965"/>
<keyword evidence="3" id="KW-1003">Cell membrane</keyword>